<keyword evidence="3" id="KW-0028">Amino-acid biosynthesis</keyword>
<dbReference type="CDD" id="cd01065">
    <property type="entry name" value="NAD_bind_Shikimate_DH"/>
    <property type="match status" value="1"/>
</dbReference>
<dbReference type="Gene3D" id="3.40.50.10860">
    <property type="entry name" value="Leucine Dehydrogenase, chain A, domain 1"/>
    <property type="match status" value="1"/>
</dbReference>
<organism evidence="5 6">
    <name type="scientific">Salmonirosea aquatica</name>
    <dbReference type="NCBI Taxonomy" id="2654236"/>
    <lineage>
        <taxon>Bacteria</taxon>
        <taxon>Pseudomonadati</taxon>
        <taxon>Bacteroidota</taxon>
        <taxon>Cytophagia</taxon>
        <taxon>Cytophagales</taxon>
        <taxon>Spirosomataceae</taxon>
        <taxon>Salmonirosea</taxon>
    </lineage>
</organism>
<dbReference type="InterPro" id="IPR046346">
    <property type="entry name" value="Aminoacid_DH-like_N_sf"/>
</dbReference>
<keyword evidence="2 5" id="KW-0560">Oxidoreductase</keyword>
<dbReference type="Gene3D" id="3.40.50.720">
    <property type="entry name" value="NAD(P)-binding Rossmann-like Domain"/>
    <property type="match status" value="1"/>
</dbReference>
<dbReference type="GO" id="GO:0050661">
    <property type="term" value="F:NADP binding"/>
    <property type="evidence" value="ECO:0007669"/>
    <property type="project" value="TreeGrafter"/>
</dbReference>
<dbReference type="InterPro" id="IPR022893">
    <property type="entry name" value="Shikimate_DH_fam"/>
</dbReference>
<dbReference type="InterPro" id="IPR036291">
    <property type="entry name" value="NAD(P)-bd_dom_sf"/>
</dbReference>
<keyword evidence="3" id="KW-0057">Aromatic amino acid biosynthesis</keyword>
<sequence length="261" mass="29213">MNLYGLIGYPLTHSFSKRYFAEKFEREHIAGSRYDLYELPDITALPALLANTPSLRGLNVTIPHKKAVIPYLDGLDDASAGRIGAVNTIKVFADGSTKGYNTDYYGFRQSVCEWLDRRGETCLGLETLVLGNGGAAKAVLVALDDLGAKPTIVSRTKATDATYPMLGYEDLTQEVIQSHRLIINTTPLGMYPNVETYPPIPYEWLGSRHYLYDLVYNPLETAFMQKGAKQKAVVHNGLKMLQLQAEKSWETWTVEGDLWNR</sequence>
<comment type="pathway">
    <text evidence="1">Metabolic intermediate biosynthesis; chorismate biosynthesis; chorismate from D-erythrose 4-phosphate and phosphoenolpyruvate: step 4/7.</text>
</comment>
<dbReference type="Proteomes" id="UP000479293">
    <property type="component" value="Unassembled WGS sequence"/>
</dbReference>
<dbReference type="RefSeq" id="WP_152758286.1">
    <property type="nucleotide sequence ID" value="NZ_WHLY01000002.1"/>
</dbReference>
<proteinExistence type="predicted"/>
<dbReference type="GO" id="GO:0009423">
    <property type="term" value="P:chorismate biosynthetic process"/>
    <property type="evidence" value="ECO:0007669"/>
    <property type="project" value="TreeGrafter"/>
</dbReference>
<dbReference type="EC" id="1.1.1.25" evidence="5"/>
<dbReference type="PANTHER" id="PTHR21089">
    <property type="entry name" value="SHIKIMATE DEHYDROGENASE"/>
    <property type="match status" value="1"/>
</dbReference>
<dbReference type="AlphaFoldDB" id="A0A7C9FRC0"/>
<protein>
    <submittedName>
        <fullName evidence="5">Shikimate dehydrogenase</fullName>
        <ecNumber evidence="5">1.1.1.25</ecNumber>
    </submittedName>
</protein>
<dbReference type="PANTHER" id="PTHR21089:SF1">
    <property type="entry name" value="BIFUNCTIONAL 3-DEHYDROQUINATE DEHYDRATASE_SHIKIMATE DEHYDROGENASE, CHLOROPLASTIC"/>
    <property type="match status" value="1"/>
</dbReference>
<evidence type="ECO:0000256" key="1">
    <source>
        <dbReference type="ARBA" id="ARBA00004871"/>
    </source>
</evidence>
<dbReference type="GO" id="GO:0005829">
    <property type="term" value="C:cytosol"/>
    <property type="evidence" value="ECO:0007669"/>
    <property type="project" value="TreeGrafter"/>
</dbReference>
<evidence type="ECO:0000256" key="2">
    <source>
        <dbReference type="ARBA" id="ARBA00023002"/>
    </source>
</evidence>
<evidence type="ECO:0000313" key="5">
    <source>
        <dbReference type="EMBL" id="MPR33212.1"/>
    </source>
</evidence>
<dbReference type="SUPFAM" id="SSF51735">
    <property type="entry name" value="NAD(P)-binding Rossmann-fold domains"/>
    <property type="match status" value="1"/>
</dbReference>
<dbReference type="Pfam" id="PF08501">
    <property type="entry name" value="Shikimate_dh_N"/>
    <property type="match status" value="1"/>
</dbReference>
<dbReference type="GO" id="GO:0004764">
    <property type="term" value="F:shikimate 3-dehydrogenase (NADP+) activity"/>
    <property type="evidence" value="ECO:0007669"/>
    <property type="project" value="UniProtKB-EC"/>
</dbReference>
<evidence type="ECO:0000259" key="4">
    <source>
        <dbReference type="Pfam" id="PF08501"/>
    </source>
</evidence>
<accession>A0A7C9FRC0</accession>
<dbReference type="GO" id="GO:0019632">
    <property type="term" value="P:shikimate metabolic process"/>
    <property type="evidence" value="ECO:0007669"/>
    <property type="project" value="TreeGrafter"/>
</dbReference>
<reference evidence="5 6" key="1">
    <citation type="submission" date="2019-10" db="EMBL/GenBank/DDBJ databases">
        <title>Draft Genome Sequence of Cytophagaceae sp. SJW1-29.</title>
        <authorList>
            <person name="Choi A."/>
        </authorList>
    </citation>
    <scope>NUCLEOTIDE SEQUENCE [LARGE SCALE GENOMIC DNA]</scope>
    <source>
        <strain evidence="5 6">SJW1-29</strain>
    </source>
</reference>
<evidence type="ECO:0000313" key="6">
    <source>
        <dbReference type="Proteomes" id="UP000479293"/>
    </source>
</evidence>
<dbReference type="EMBL" id="WHLY01000002">
    <property type="protein sequence ID" value="MPR33212.1"/>
    <property type="molecule type" value="Genomic_DNA"/>
</dbReference>
<feature type="domain" description="Shikimate dehydrogenase substrate binding N-terminal" evidence="4">
    <location>
        <begin position="6"/>
        <end position="89"/>
    </location>
</feature>
<dbReference type="GO" id="GO:0009073">
    <property type="term" value="P:aromatic amino acid family biosynthetic process"/>
    <property type="evidence" value="ECO:0007669"/>
    <property type="project" value="UniProtKB-KW"/>
</dbReference>
<evidence type="ECO:0000256" key="3">
    <source>
        <dbReference type="ARBA" id="ARBA00023141"/>
    </source>
</evidence>
<gene>
    <name evidence="5" type="primary">aroE</name>
    <name evidence="5" type="ORF">GBK04_07535</name>
</gene>
<dbReference type="InterPro" id="IPR013708">
    <property type="entry name" value="Shikimate_DH-bd_N"/>
</dbReference>
<keyword evidence="6" id="KW-1185">Reference proteome</keyword>
<dbReference type="SUPFAM" id="SSF53223">
    <property type="entry name" value="Aminoacid dehydrogenase-like, N-terminal domain"/>
    <property type="match status" value="1"/>
</dbReference>
<name>A0A7C9FRC0_9BACT</name>
<comment type="caution">
    <text evidence="5">The sequence shown here is derived from an EMBL/GenBank/DDBJ whole genome shotgun (WGS) entry which is preliminary data.</text>
</comment>